<evidence type="ECO:0000256" key="2">
    <source>
        <dbReference type="ARBA" id="ARBA00022475"/>
    </source>
</evidence>
<keyword evidence="9" id="KW-1185">Reference proteome</keyword>
<dbReference type="RefSeq" id="WP_188750028.1">
    <property type="nucleotide sequence ID" value="NZ_BMIJ01000006.1"/>
</dbReference>
<dbReference type="InterPro" id="IPR004477">
    <property type="entry name" value="ComEC_N"/>
</dbReference>
<dbReference type="InterPro" id="IPR052159">
    <property type="entry name" value="Competence_DNA_uptake"/>
</dbReference>
<sequence>MIAFITGLLAVAWLPSLLYTPLLLTFAFLAMLRQRWRRLAILLSLGVLFGSIWGAWQLNHRLPDRFARTDVNLVGIIDQLPRLQGRRQSFTLRIISIDSADEALLHLRRLSLSHYDAHDLLKAGDRIKVRVRLFPPRGLSNPYAFDSERRFLTESIDARGYVRSLDSIESSGITLPGLRQRLSMLLDQYFDERVSVTLRALVLGDRSGLSPEQWRLLSETGTAHLLVVSGVHIAVMAGLGVLATRTLGLLLLWGGGSSRDVRRAGLLLTLLLACAYALLAGMGLPVQRALIMVAVFIGAEWWLRPVTAWQRWRIALLGVCLLQPLAVIEPGAWLSFGAVALLIWISQQGTRLGGLLSRWWGVQGRLFIGMMPISALLFHQLGFLAPLVNFVALPAVSLLVMALPVLLPLVLLGVQWPADLLSWVILAFWQGVTLSREGLGLYLALPDIEPLAMLLAIVAVLWWLLPLPLRWRWLSIFMLFPMLATEANRPPEGTFVATLFDVGQGLAVLIETSEGRIIYDTGPGYSGGGSAFDYAVAPALKARRLSTIEQVVISHGDSDHSGGFGALRREYVYQQLILGQPLQGVAGGINCADHPQVTLGGVRFRYLQSSMETLSNDNAHSCVLIVESRHCVLVIPGDLEMQGEMDLMRRYDLPRTDWLVAGHHGSKTSSSAAWLDALQPTAVLFSRGAFNRFGHPAAEVVERVSQRGALIHDTASDGALLLEAGEECRTSAWRQRKKRYWTAG</sequence>
<organism evidence="8 9">
    <name type="scientific">Marinobacterium zhoushanense</name>
    <dbReference type="NCBI Taxonomy" id="1679163"/>
    <lineage>
        <taxon>Bacteria</taxon>
        <taxon>Pseudomonadati</taxon>
        <taxon>Pseudomonadota</taxon>
        <taxon>Gammaproteobacteria</taxon>
        <taxon>Oceanospirillales</taxon>
        <taxon>Oceanospirillaceae</taxon>
        <taxon>Marinobacterium</taxon>
    </lineage>
</organism>
<dbReference type="EMBL" id="BMIJ01000006">
    <property type="protein sequence ID" value="GGC02968.1"/>
    <property type="molecule type" value="Genomic_DNA"/>
</dbReference>
<reference evidence="9" key="1">
    <citation type="journal article" date="2019" name="Int. J. Syst. Evol. Microbiol.">
        <title>The Global Catalogue of Microorganisms (GCM) 10K type strain sequencing project: providing services to taxonomists for standard genome sequencing and annotation.</title>
        <authorList>
            <consortium name="The Broad Institute Genomics Platform"/>
            <consortium name="The Broad Institute Genome Sequencing Center for Infectious Disease"/>
            <person name="Wu L."/>
            <person name="Ma J."/>
        </authorList>
    </citation>
    <scope>NUCLEOTIDE SEQUENCE [LARGE SCALE GENOMIC DNA]</scope>
    <source>
        <strain evidence="9">CGMCC 1.15341</strain>
    </source>
</reference>
<evidence type="ECO:0000259" key="7">
    <source>
        <dbReference type="SMART" id="SM00849"/>
    </source>
</evidence>
<evidence type="ECO:0000256" key="3">
    <source>
        <dbReference type="ARBA" id="ARBA00022692"/>
    </source>
</evidence>
<dbReference type="InterPro" id="IPR025405">
    <property type="entry name" value="DUF4131"/>
</dbReference>
<comment type="caution">
    <text evidence="8">The sequence shown here is derived from an EMBL/GenBank/DDBJ whole genome shotgun (WGS) entry which is preliminary data.</text>
</comment>
<feature type="transmembrane region" description="Helical" evidence="6">
    <location>
        <begin position="451"/>
        <end position="471"/>
    </location>
</feature>
<dbReference type="Pfam" id="PF13567">
    <property type="entry name" value="DUF4131"/>
    <property type="match status" value="1"/>
</dbReference>
<accession>A0ABQ1KLK8</accession>
<feature type="transmembrane region" description="Helical" evidence="6">
    <location>
        <begin position="390"/>
        <end position="414"/>
    </location>
</feature>
<feature type="transmembrane region" description="Helical" evidence="6">
    <location>
        <begin position="357"/>
        <end position="378"/>
    </location>
</feature>
<proteinExistence type="predicted"/>
<dbReference type="InterPro" id="IPR035681">
    <property type="entry name" value="ComA-like_MBL"/>
</dbReference>
<dbReference type="NCBIfam" id="TIGR00361">
    <property type="entry name" value="ComEC_Rec2"/>
    <property type="match status" value="1"/>
</dbReference>
<dbReference type="Pfam" id="PF03772">
    <property type="entry name" value="Competence"/>
    <property type="match status" value="1"/>
</dbReference>
<dbReference type="Pfam" id="PF00753">
    <property type="entry name" value="Lactamase_B"/>
    <property type="match status" value="1"/>
</dbReference>
<feature type="transmembrane region" description="Helical" evidence="6">
    <location>
        <begin position="420"/>
        <end position="439"/>
    </location>
</feature>
<feature type="transmembrane region" description="Helical" evidence="6">
    <location>
        <begin position="39"/>
        <end position="56"/>
    </location>
</feature>
<dbReference type="InterPro" id="IPR004797">
    <property type="entry name" value="Competence_ComEC/Rec2"/>
</dbReference>
<dbReference type="InterPro" id="IPR001279">
    <property type="entry name" value="Metallo-B-lactamas"/>
</dbReference>
<feature type="transmembrane region" description="Helical" evidence="6">
    <location>
        <begin position="12"/>
        <end position="32"/>
    </location>
</feature>
<comment type="subcellular location">
    <subcellularLocation>
        <location evidence="1">Cell membrane</location>
        <topology evidence="1">Multi-pass membrane protein</topology>
    </subcellularLocation>
</comment>
<protein>
    <submittedName>
        <fullName evidence="8">DNA internalization-related competence protein ComEC/Rec2</fullName>
    </submittedName>
</protein>
<name>A0ABQ1KLK8_9GAMM</name>
<evidence type="ECO:0000256" key="6">
    <source>
        <dbReference type="SAM" id="Phobius"/>
    </source>
</evidence>
<dbReference type="NCBIfam" id="TIGR00360">
    <property type="entry name" value="ComEC_N-term"/>
    <property type="match status" value="1"/>
</dbReference>
<evidence type="ECO:0000256" key="1">
    <source>
        <dbReference type="ARBA" id="ARBA00004651"/>
    </source>
</evidence>
<feature type="transmembrane region" description="Helical" evidence="6">
    <location>
        <begin position="264"/>
        <end position="280"/>
    </location>
</feature>
<feature type="transmembrane region" description="Helical" evidence="6">
    <location>
        <begin position="286"/>
        <end position="303"/>
    </location>
</feature>
<evidence type="ECO:0000313" key="9">
    <source>
        <dbReference type="Proteomes" id="UP000629025"/>
    </source>
</evidence>
<feature type="transmembrane region" description="Helical" evidence="6">
    <location>
        <begin position="315"/>
        <end position="345"/>
    </location>
</feature>
<dbReference type="Gene3D" id="3.60.15.10">
    <property type="entry name" value="Ribonuclease Z/Hydroxyacylglutathione hydrolase-like"/>
    <property type="match status" value="1"/>
</dbReference>
<dbReference type="SUPFAM" id="SSF56281">
    <property type="entry name" value="Metallo-hydrolase/oxidoreductase"/>
    <property type="match status" value="1"/>
</dbReference>
<keyword evidence="5 6" id="KW-0472">Membrane</keyword>
<evidence type="ECO:0000256" key="4">
    <source>
        <dbReference type="ARBA" id="ARBA00022989"/>
    </source>
</evidence>
<dbReference type="PANTHER" id="PTHR30619:SF1">
    <property type="entry name" value="RECOMBINATION PROTEIN 2"/>
    <property type="match status" value="1"/>
</dbReference>
<dbReference type="CDD" id="cd07731">
    <property type="entry name" value="ComA-like_MBL-fold"/>
    <property type="match status" value="1"/>
</dbReference>
<feature type="transmembrane region" description="Helical" evidence="6">
    <location>
        <begin position="225"/>
        <end position="252"/>
    </location>
</feature>
<keyword evidence="3 6" id="KW-0812">Transmembrane</keyword>
<dbReference type="SMART" id="SM00849">
    <property type="entry name" value="Lactamase_B"/>
    <property type="match status" value="1"/>
</dbReference>
<dbReference type="InterPro" id="IPR036866">
    <property type="entry name" value="RibonucZ/Hydroxyglut_hydro"/>
</dbReference>
<dbReference type="Proteomes" id="UP000629025">
    <property type="component" value="Unassembled WGS sequence"/>
</dbReference>
<keyword evidence="2" id="KW-1003">Cell membrane</keyword>
<keyword evidence="4 6" id="KW-1133">Transmembrane helix</keyword>
<dbReference type="PANTHER" id="PTHR30619">
    <property type="entry name" value="DNA INTERNALIZATION/COMPETENCE PROTEIN COMEC/REC2"/>
    <property type="match status" value="1"/>
</dbReference>
<feature type="domain" description="Metallo-beta-lactamase" evidence="7">
    <location>
        <begin position="504"/>
        <end position="687"/>
    </location>
</feature>
<evidence type="ECO:0000313" key="8">
    <source>
        <dbReference type="EMBL" id="GGC02968.1"/>
    </source>
</evidence>
<evidence type="ECO:0000256" key="5">
    <source>
        <dbReference type="ARBA" id="ARBA00023136"/>
    </source>
</evidence>
<gene>
    <name evidence="8" type="primary">comA</name>
    <name evidence="8" type="ORF">GCM10011352_31470</name>
</gene>